<dbReference type="EMBL" id="FPAA01000010">
    <property type="protein sequence ID" value="SFS89415.1"/>
    <property type="molecule type" value="Genomic_DNA"/>
</dbReference>
<comment type="similarity">
    <text evidence="2">Belongs to the ABC transporter superfamily.</text>
</comment>
<dbReference type="GO" id="GO:0005886">
    <property type="term" value="C:plasma membrane"/>
    <property type="evidence" value="ECO:0007669"/>
    <property type="project" value="UniProtKB-SubCell"/>
</dbReference>
<dbReference type="InterPro" id="IPR027417">
    <property type="entry name" value="P-loop_NTPase"/>
</dbReference>
<evidence type="ECO:0000256" key="2">
    <source>
        <dbReference type="ARBA" id="ARBA00005417"/>
    </source>
</evidence>
<dbReference type="Gene3D" id="3.40.50.300">
    <property type="entry name" value="P-loop containing nucleotide triphosphate hydrolases"/>
    <property type="match status" value="1"/>
</dbReference>
<evidence type="ECO:0000256" key="7">
    <source>
        <dbReference type="ARBA" id="ARBA00022967"/>
    </source>
</evidence>
<accession>A0A1I6TJR2</accession>
<name>A0A1I6TJR2_9BACL</name>
<dbReference type="GO" id="GO:0005524">
    <property type="term" value="F:ATP binding"/>
    <property type="evidence" value="ECO:0007669"/>
    <property type="project" value="UniProtKB-KW"/>
</dbReference>
<dbReference type="PANTHER" id="PTHR42711">
    <property type="entry name" value="ABC TRANSPORTER ATP-BINDING PROTEIN"/>
    <property type="match status" value="1"/>
</dbReference>
<evidence type="ECO:0000313" key="10">
    <source>
        <dbReference type="EMBL" id="SFS89415.1"/>
    </source>
</evidence>
<evidence type="ECO:0000256" key="8">
    <source>
        <dbReference type="ARBA" id="ARBA00023136"/>
    </source>
</evidence>
<reference evidence="11" key="1">
    <citation type="submission" date="2016-10" db="EMBL/GenBank/DDBJ databases">
        <authorList>
            <person name="Varghese N."/>
            <person name="Submissions S."/>
        </authorList>
    </citation>
    <scope>NUCLEOTIDE SEQUENCE [LARGE SCALE GENOMIC DNA]</scope>
    <source>
        <strain evidence="11">DSM 45789</strain>
    </source>
</reference>
<dbReference type="SUPFAM" id="SSF52540">
    <property type="entry name" value="P-loop containing nucleoside triphosphate hydrolases"/>
    <property type="match status" value="1"/>
</dbReference>
<organism evidence="10 11">
    <name type="scientific">Marininema halotolerans</name>
    <dbReference type="NCBI Taxonomy" id="1155944"/>
    <lineage>
        <taxon>Bacteria</taxon>
        <taxon>Bacillati</taxon>
        <taxon>Bacillota</taxon>
        <taxon>Bacilli</taxon>
        <taxon>Bacillales</taxon>
        <taxon>Thermoactinomycetaceae</taxon>
        <taxon>Marininema</taxon>
    </lineage>
</organism>
<dbReference type="Proteomes" id="UP000198660">
    <property type="component" value="Unassembled WGS sequence"/>
</dbReference>
<sequence>MIEVNQLVKIYSGKRVVDGVSFHVSEGEVFGLLGPNGAGKTTTMEMVEGLRTPDGGEITIGGFNGLKELGKVKELIGIQLQSTALFDHLTVAEIIRLYGSFYKNMRPLSELLAAFDLEEKKKSLVKHLSGGQKQRLAIAIAVVHDPKVIFLDEPTTGLDPKARRDLWDIVLQLRDEGRTVFLSTHYMEEAEQLCDRVAIMDSGNVIALDSPAGLIRELASDSVIEFVPGKMEASSTYQGLVGVKEVKRAEDDSVTLLTTHLQETLRELIALADEKELTLAGLRTRTSTLEDVFLTRTGKRLTES</sequence>
<dbReference type="PANTHER" id="PTHR42711:SF5">
    <property type="entry name" value="ABC TRANSPORTER ATP-BINDING PROTEIN NATA"/>
    <property type="match status" value="1"/>
</dbReference>
<evidence type="ECO:0000313" key="11">
    <source>
        <dbReference type="Proteomes" id="UP000198660"/>
    </source>
</evidence>
<evidence type="ECO:0000256" key="3">
    <source>
        <dbReference type="ARBA" id="ARBA00022448"/>
    </source>
</evidence>
<keyword evidence="6 10" id="KW-0067">ATP-binding</keyword>
<keyword evidence="4" id="KW-1003">Cell membrane</keyword>
<keyword evidence="8" id="KW-0472">Membrane</keyword>
<dbReference type="RefSeq" id="WP_091838118.1">
    <property type="nucleotide sequence ID" value="NZ_FPAA01000010.1"/>
</dbReference>
<proteinExistence type="inferred from homology"/>
<dbReference type="InterPro" id="IPR003439">
    <property type="entry name" value="ABC_transporter-like_ATP-bd"/>
</dbReference>
<keyword evidence="11" id="KW-1185">Reference proteome</keyword>
<gene>
    <name evidence="10" type="ORF">SAMN05444972_11066</name>
</gene>
<dbReference type="PROSITE" id="PS50893">
    <property type="entry name" value="ABC_TRANSPORTER_2"/>
    <property type="match status" value="1"/>
</dbReference>
<keyword evidence="3" id="KW-0813">Transport</keyword>
<dbReference type="InterPro" id="IPR017871">
    <property type="entry name" value="ABC_transporter-like_CS"/>
</dbReference>
<dbReference type="AlphaFoldDB" id="A0A1I6TJR2"/>
<evidence type="ECO:0000256" key="6">
    <source>
        <dbReference type="ARBA" id="ARBA00022840"/>
    </source>
</evidence>
<evidence type="ECO:0000256" key="4">
    <source>
        <dbReference type="ARBA" id="ARBA00022475"/>
    </source>
</evidence>
<keyword evidence="7" id="KW-1278">Translocase</keyword>
<dbReference type="InterPro" id="IPR003593">
    <property type="entry name" value="AAA+_ATPase"/>
</dbReference>
<evidence type="ECO:0000259" key="9">
    <source>
        <dbReference type="PROSITE" id="PS50893"/>
    </source>
</evidence>
<dbReference type="OrthoDB" id="9804819at2"/>
<dbReference type="GO" id="GO:0016887">
    <property type="term" value="F:ATP hydrolysis activity"/>
    <property type="evidence" value="ECO:0007669"/>
    <property type="project" value="InterPro"/>
</dbReference>
<comment type="subcellular location">
    <subcellularLocation>
        <location evidence="1">Cell membrane</location>
    </subcellularLocation>
</comment>
<protein>
    <submittedName>
        <fullName evidence="10">ABC-2 type transport system ATP-binding protein</fullName>
    </submittedName>
</protein>
<dbReference type="FunFam" id="3.40.50.300:FF:000589">
    <property type="entry name" value="ABC transporter, ATP-binding subunit"/>
    <property type="match status" value="1"/>
</dbReference>
<feature type="domain" description="ABC transporter" evidence="9">
    <location>
        <begin position="2"/>
        <end position="227"/>
    </location>
</feature>
<dbReference type="PROSITE" id="PS00211">
    <property type="entry name" value="ABC_TRANSPORTER_1"/>
    <property type="match status" value="1"/>
</dbReference>
<dbReference type="Pfam" id="PF00005">
    <property type="entry name" value="ABC_tran"/>
    <property type="match status" value="1"/>
</dbReference>
<dbReference type="SMART" id="SM00382">
    <property type="entry name" value="AAA"/>
    <property type="match status" value="1"/>
</dbReference>
<keyword evidence="5" id="KW-0547">Nucleotide-binding</keyword>
<evidence type="ECO:0000256" key="5">
    <source>
        <dbReference type="ARBA" id="ARBA00022741"/>
    </source>
</evidence>
<dbReference type="CDD" id="cd03230">
    <property type="entry name" value="ABC_DR_subfamily_A"/>
    <property type="match status" value="1"/>
</dbReference>
<dbReference type="InterPro" id="IPR050763">
    <property type="entry name" value="ABC_transporter_ATP-binding"/>
</dbReference>
<evidence type="ECO:0000256" key="1">
    <source>
        <dbReference type="ARBA" id="ARBA00004236"/>
    </source>
</evidence>